<dbReference type="InterPro" id="IPR037066">
    <property type="entry name" value="Plug_dom_sf"/>
</dbReference>
<evidence type="ECO:0000256" key="3">
    <source>
        <dbReference type="ARBA" id="ARBA00023237"/>
    </source>
</evidence>
<comment type="subcellular location">
    <subcellularLocation>
        <location evidence="1 4">Cell outer membrane</location>
    </subcellularLocation>
</comment>
<evidence type="ECO:0000256" key="5">
    <source>
        <dbReference type="SAM" id="SignalP"/>
    </source>
</evidence>
<dbReference type="InterPro" id="IPR036942">
    <property type="entry name" value="Beta-barrel_TonB_sf"/>
</dbReference>
<dbReference type="Gene3D" id="2.40.170.20">
    <property type="entry name" value="TonB-dependent receptor, beta-barrel domain"/>
    <property type="match status" value="1"/>
</dbReference>
<organism evidence="8 9">
    <name type="scientific">Chitinophaga rhizophila</name>
    <dbReference type="NCBI Taxonomy" id="2866212"/>
    <lineage>
        <taxon>Bacteria</taxon>
        <taxon>Pseudomonadati</taxon>
        <taxon>Bacteroidota</taxon>
        <taxon>Chitinophagia</taxon>
        <taxon>Chitinophagales</taxon>
        <taxon>Chitinophagaceae</taxon>
        <taxon>Chitinophaga</taxon>
    </lineage>
</organism>
<feature type="chain" id="PRO_5046977382" evidence="5">
    <location>
        <begin position="25"/>
        <end position="926"/>
    </location>
</feature>
<proteinExistence type="inferred from homology"/>
<keyword evidence="5" id="KW-0732">Signal</keyword>
<dbReference type="Gene3D" id="2.60.40.1120">
    <property type="entry name" value="Carboxypeptidase-like, regulatory domain"/>
    <property type="match status" value="1"/>
</dbReference>
<comment type="caution">
    <text evidence="8">The sequence shown here is derived from an EMBL/GenBank/DDBJ whole genome shotgun (WGS) entry which is preliminary data.</text>
</comment>
<dbReference type="RefSeq" id="WP_220250943.1">
    <property type="nucleotide sequence ID" value="NZ_JAICCF010000003.1"/>
</dbReference>
<dbReference type="EMBL" id="JAICCF010000003">
    <property type="protein sequence ID" value="MBW8685606.1"/>
    <property type="molecule type" value="Genomic_DNA"/>
</dbReference>
<dbReference type="Gene3D" id="2.170.130.10">
    <property type="entry name" value="TonB-dependent receptor, plug domain"/>
    <property type="match status" value="1"/>
</dbReference>
<evidence type="ECO:0000259" key="7">
    <source>
        <dbReference type="Pfam" id="PF07715"/>
    </source>
</evidence>
<dbReference type="Pfam" id="PF07715">
    <property type="entry name" value="Plug"/>
    <property type="match status" value="1"/>
</dbReference>
<feature type="signal peptide" evidence="5">
    <location>
        <begin position="1"/>
        <end position="24"/>
    </location>
</feature>
<dbReference type="SUPFAM" id="SSF49464">
    <property type="entry name" value="Carboxypeptidase regulatory domain-like"/>
    <property type="match status" value="1"/>
</dbReference>
<protein>
    <submittedName>
        <fullName evidence="8">TonB-dependent receptor</fullName>
    </submittedName>
</protein>
<dbReference type="InterPro" id="IPR000531">
    <property type="entry name" value="Beta-barrel_TonB"/>
</dbReference>
<feature type="domain" description="TonB-dependent receptor-like beta-barrel" evidence="6">
    <location>
        <begin position="432"/>
        <end position="839"/>
    </location>
</feature>
<dbReference type="Proteomes" id="UP000812961">
    <property type="component" value="Unassembled WGS sequence"/>
</dbReference>
<dbReference type="PANTHER" id="PTHR40980:SF5">
    <property type="entry name" value="TONB-DEPENDENT RECEPTOR"/>
    <property type="match status" value="1"/>
</dbReference>
<comment type="similarity">
    <text evidence="4">Belongs to the TonB-dependent receptor family.</text>
</comment>
<evidence type="ECO:0000313" key="9">
    <source>
        <dbReference type="Proteomes" id="UP000812961"/>
    </source>
</evidence>
<sequence>MKHSLASALLCVCLLLSSILSAFAMDNGKITGKVTDQKTGESLIGVTVIVQGTGNGAVTDVEGRYTINVAPGIYTLEFKYMGYQTKAVSDVVVKSGAATSLPVVMDEPKSKELQEVVIRGSFKQETINALYTAQKNNVAVSSGISAEQIRSSPDKNTGEVLKRVSGASIQDNKFVVVRGLTDRYNNATMNNVLLPSTEPDRKSFSFDIIPSGLIDNMVINKTATPDKPGDFAGGLIQVSTRDFPEEKFITVSAGMSVNGLSTFKDAKTGMRGKTDYWTFDDGSRKLPSSVPASSNAFNNLSGKAKDDVNKAFNNNWRVGNTTVAPGTSLQITGGNTKYFGERKLGYIFSVTHNHSERNEFAERNDFDIDNKVYKRHNLDTSNKYSSSLGAVANFAYSFGNNKISFKNLYNRILDNNTLLRQVATDPNPPFNYLTQSMMLMLTQRSILSSTLQGEHSLKNNQKVEWLANFSNTRREDPDMRISNYTDSHAIINQPVNSGSSRAFFTVDDKIFNGGLSYQFPLLKKSKDHSLKVGAFEQYRKRYSIYRPLSYQSTMDFPYDKLSAPPYELFSNANLGANGIFLRDDKSITGEYNASSNLTAGYFMFDNFITKELRVIWGLRYERYNQQLKPVSSVTNYTTDTTYNSFLPSANFVYTLNDKTNLRLSYSNTVARPEFREIATFSFFDFLNTATVFGNGRLKQTRITNIDLRYELYPAAGETFAVAAFYKKFKDPISETWYSIDNNDRTYINLNDANAFGVEVEVRKNLEFALGRLGKNSFVFANGAYIYSAIRNPNQTVRNINGTERRMPGQSPYLINAGLQINNPNNDMGVTILYNRVGPRINIVGDDSSNKLDVFENARNLLDVQFSKHLFKKAAQIKLNVSDILNNPYLLYQNKDDKKSYSKGTDYVFYQFKYGTNFSLSFSYTFR</sequence>
<evidence type="ECO:0000313" key="8">
    <source>
        <dbReference type="EMBL" id="MBW8685606.1"/>
    </source>
</evidence>
<evidence type="ECO:0000259" key="6">
    <source>
        <dbReference type="Pfam" id="PF00593"/>
    </source>
</evidence>
<keyword evidence="2 4" id="KW-0472">Membrane</keyword>
<evidence type="ECO:0000256" key="1">
    <source>
        <dbReference type="ARBA" id="ARBA00004442"/>
    </source>
</evidence>
<name>A0ABS7GE41_9BACT</name>
<dbReference type="SUPFAM" id="SSF56935">
    <property type="entry name" value="Porins"/>
    <property type="match status" value="1"/>
</dbReference>
<accession>A0ABS7GE41</accession>
<keyword evidence="3" id="KW-0998">Cell outer membrane</keyword>
<dbReference type="Pfam" id="PF13715">
    <property type="entry name" value="CarbopepD_reg_2"/>
    <property type="match status" value="1"/>
</dbReference>
<evidence type="ECO:0000256" key="4">
    <source>
        <dbReference type="RuleBase" id="RU003357"/>
    </source>
</evidence>
<evidence type="ECO:0000256" key="2">
    <source>
        <dbReference type="ARBA" id="ARBA00023136"/>
    </source>
</evidence>
<dbReference type="InterPro" id="IPR012910">
    <property type="entry name" value="Plug_dom"/>
</dbReference>
<gene>
    <name evidence="8" type="ORF">K1Y79_14800</name>
</gene>
<dbReference type="PANTHER" id="PTHR40980">
    <property type="entry name" value="PLUG DOMAIN-CONTAINING PROTEIN"/>
    <property type="match status" value="1"/>
</dbReference>
<reference evidence="8 9" key="1">
    <citation type="submission" date="2021-08" db="EMBL/GenBank/DDBJ databases">
        <title>The genome sequence of Chitinophaga sp. B61.</title>
        <authorList>
            <person name="Zhang X."/>
        </authorList>
    </citation>
    <scope>NUCLEOTIDE SEQUENCE [LARGE SCALE GENOMIC DNA]</scope>
    <source>
        <strain evidence="8 9">B61</strain>
    </source>
</reference>
<dbReference type="Pfam" id="PF00593">
    <property type="entry name" value="TonB_dep_Rec_b-barrel"/>
    <property type="match status" value="1"/>
</dbReference>
<feature type="domain" description="TonB-dependent receptor plug" evidence="7">
    <location>
        <begin position="137"/>
        <end position="225"/>
    </location>
</feature>
<keyword evidence="9" id="KW-1185">Reference proteome</keyword>
<dbReference type="InterPro" id="IPR008969">
    <property type="entry name" value="CarboxyPept-like_regulatory"/>
</dbReference>
<keyword evidence="4" id="KW-0798">TonB box</keyword>
<keyword evidence="8" id="KW-0675">Receptor</keyword>